<dbReference type="AlphaFoldDB" id="A0A4Y2ESZ6"/>
<protein>
    <submittedName>
        <fullName evidence="2">Uncharacterized protein</fullName>
    </submittedName>
</protein>
<dbReference type="Proteomes" id="UP000499080">
    <property type="component" value="Unassembled WGS sequence"/>
</dbReference>
<gene>
    <name evidence="2" type="ORF">AVEN_108937_1</name>
</gene>
<name>A0A4Y2ESZ6_ARAVE</name>
<feature type="region of interest" description="Disordered" evidence="1">
    <location>
        <begin position="76"/>
        <end position="102"/>
    </location>
</feature>
<organism evidence="2 3">
    <name type="scientific">Araneus ventricosus</name>
    <name type="common">Orbweaver spider</name>
    <name type="synonym">Epeira ventricosa</name>
    <dbReference type="NCBI Taxonomy" id="182803"/>
    <lineage>
        <taxon>Eukaryota</taxon>
        <taxon>Metazoa</taxon>
        <taxon>Ecdysozoa</taxon>
        <taxon>Arthropoda</taxon>
        <taxon>Chelicerata</taxon>
        <taxon>Arachnida</taxon>
        <taxon>Araneae</taxon>
        <taxon>Araneomorphae</taxon>
        <taxon>Entelegynae</taxon>
        <taxon>Araneoidea</taxon>
        <taxon>Araneidae</taxon>
        <taxon>Araneus</taxon>
    </lineage>
</organism>
<evidence type="ECO:0000313" key="2">
    <source>
        <dbReference type="EMBL" id="GBM31035.1"/>
    </source>
</evidence>
<feature type="region of interest" description="Disordered" evidence="1">
    <location>
        <begin position="1"/>
        <end position="37"/>
    </location>
</feature>
<comment type="caution">
    <text evidence="2">The sequence shown here is derived from an EMBL/GenBank/DDBJ whole genome shotgun (WGS) entry which is preliminary data.</text>
</comment>
<proteinExistence type="predicted"/>
<dbReference type="EMBL" id="BGPR01000673">
    <property type="protein sequence ID" value="GBM31035.1"/>
    <property type="molecule type" value="Genomic_DNA"/>
</dbReference>
<sequence length="173" mass="18968">MGHRSEQVPQREVLVKTPTKGAGFQSGASGQLFSGRDEKDQYSIKTLHARARNREYFFGSGPSSPESLAVQNVTAPIHDGGIGNRAGNPPAPKPRPYHQGHRGQVDRGKIFMVSRNPSKSRGLLRYESTADNSFQSVTPNSLHASMQSRHCCTTPSCLRNIFTFGGDVWSRSL</sequence>
<keyword evidence="3" id="KW-1185">Reference proteome</keyword>
<reference evidence="2 3" key="1">
    <citation type="journal article" date="2019" name="Sci. Rep.">
        <title>Orb-weaving spider Araneus ventricosus genome elucidates the spidroin gene catalogue.</title>
        <authorList>
            <person name="Kono N."/>
            <person name="Nakamura H."/>
            <person name="Ohtoshi R."/>
            <person name="Moran D.A.P."/>
            <person name="Shinohara A."/>
            <person name="Yoshida Y."/>
            <person name="Fujiwara M."/>
            <person name="Mori M."/>
            <person name="Tomita M."/>
            <person name="Arakawa K."/>
        </authorList>
    </citation>
    <scope>NUCLEOTIDE SEQUENCE [LARGE SCALE GENOMIC DNA]</scope>
</reference>
<evidence type="ECO:0000256" key="1">
    <source>
        <dbReference type="SAM" id="MobiDB-lite"/>
    </source>
</evidence>
<evidence type="ECO:0000313" key="3">
    <source>
        <dbReference type="Proteomes" id="UP000499080"/>
    </source>
</evidence>
<accession>A0A4Y2ESZ6</accession>